<name>A0ABN3AKW7_9MICO</name>
<organism evidence="3 4">
    <name type="scientific">Agrococcus versicolor</name>
    <dbReference type="NCBI Taxonomy" id="501482"/>
    <lineage>
        <taxon>Bacteria</taxon>
        <taxon>Bacillati</taxon>
        <taxon>Actinomycetota</taxon>
        <taxon>Actinomycetes</taxon>
        <taxon>Micrococcales</taxon>
        <taxon>Microbacteriaceae</taxon>
        <taxon>Agrococcus</taxon>
    </lineage>
</organism>
<feature type="region of interest" description="Disordered" evidence="1">
    <location>
        <begin position="1"/>
        <end position="46"/>
    </location>
</feature>
<evidence type="ECO:0008006" key="5">
    <source>
        <dbReference type="Google" id="ProtNLM"/>
    </source>
</evidence>
<keyword evidence="4" id="KW-1185">Reference proteome</keyword>
<feature type="compositionally biased region" description="Basic and acidic residues" evidence="1">
    <location>
        <begin position="1"/>
        <end position="39"/>
    </location>
</feature>
<keyword evidence="2" id="KW-0472">Membrane</keyword>
<reference evidence="3 4" key="1">
    <citation type="journal article" date="2019" name="Int. J. Syst. Evol. Microbiol.">
        <title>The Global Catalogue of Microorganisms (GCM) 10K type strain sequencing project: providing services to taxonomists for standard genome sequencing and annotation.</title>
        <authorList>
            <consortium name="The Broad Institute Genomics Platform"/>
            <consortium name="The Broad Institute Genome Sequencing Center for Infectious Disease"/>
            <person name="Wu L."/>
            <person name="Ma J."/>
        </authorList>
    </citation>
    <scope>NUCLEOTIDE SEQUENCE [LARGE SCALE GENOMIC DNA]</scope>
    <source>
        <strain evidence="3 4">JCM 16026</strain>
    </source>
</reference>
<accession>A0ABN3AKW7</accession>
<comment type="caution">
    <text evidence="3">The sequence shown here is derived from an EMBL/GenBank/DDBJ whole genome shotgun (WGS) entry which is preliminary data.</text>
</comment>
<gene>
    <name evidence="3" type="ORF">GCM10009846_04010</name>
</gene>
<sequence>MTDDTTTARRTAEDALERGREVVESGTREARAAIEEVRDSPSFGDAARSMGRRIRTLRDEQPLAFGIGVAVTALVLAGLAARAQR</sequence>
<feature type="transmembrane region" description="Helical" evidence="2">
    <location>
        <begin position="62"/>
        <end position="81"/>
    </location>
</feature>
<evidence type="ECO:0000256" key="1">
    <source>
        <dbReference type="SAM" id="MobiDB-lite"/>
    </source>
</evidence>
<dbReference type="Proteomes" id="UP001501599">
    <property type="component" value="Unassembled WGS sequence"/>
</dbReference>
<evidence type="ECO:0000313" key="4">
    <source>
        <dbReference type="Proteomes" id="UP001501599"/>
    </source>
</evidence>
<protein>
    <recommendedName>
        <fullName evidence="5">DUF3618 domain-containing protein</fullName>
    </recommendedName>
</protein>
<evidence type="ECO:0000256" key="2">
    <source>
        <dbReference type="SAM" id="Phobius"/>
    </source>
</evidence>
<dbReference type="EMBL" id="BAAAQT010000001">
    <property type="protein sequence ID" value="GAA2171152.1"/>
    <property type="molecule type" value="Genomic_DNA"/>
</dbReference>
<evidence type="ECO:0000313" key="3">
    <source>
        <dbReference type="EMBL" id="GAA2171152.1"/>
    </source>
</evidence>
<dbReference type="RefSeq" id="WP_344339745.1">
    <property type="nucleotide sequence ID" value="NZ_BAAAQT010000001.1"/>
</dbReference>
<keyword evidence="2" id="KW-0812">Transmembrane</keyword>
<keyword evidence="2" id="KW-1133">Transmembrane helix</keyword>
<proteinExistence type="predicted"/>